<protein>
    <submittedName>
        <fullName evidence="9">N-Acetyl-D-glucosamine ABC transport system, permease protein 1</fullName>
    </submittedName>
</protein>
<feature type="domain" description="ABC transmembrane type-1" evidence="8">
    <location>
        <begin position="78"/>
        <end position="290"/>
    </location>
</feature>
<accession>A0A2N5NDJ8</accession>
<comment type="similarity">
    <text evidence="7">Belongs to the binding-protein-dependent transport system permease family.</text>
</comment>
<dbReference type="Gene3D" id="1.10.3720.10">
    <property type="entry name" value="MetI-like"/>
    <property type="match status" value="1"/>
</dbReference>
<feature type="transmembrane region" description="Helical" evidence="7">
    <location>
        <begin position="168"/>
        <end position="190"/>
    </location>
</feature>
<keyword evidence="2 7" id="KW-0813">Transport</keyword>
<dbReference type="EMBL" id="NFEZ01000001">
    <property type="protein sequence ID" value="PLT48340.1"/>
    <property type="molecule type" value="Genomic_DNA"/>
</dbReference>
<name>A0A2N5NDJ8_9BACL</name>
<feature type="transmembrane region" description="Helical" evidence="7">
    <location>
        <begin position="21"/>
        <end position="48"/>
    </location>
</feature>
<evidence type="ECO:0000256" key="7">
    <source>
        <dbReference type="RuleBase" id="RU363032"/>
    </source>
</evidence>
<keyword evidence="3" id="KW-1003">Cell membrane</keyword>
<dbReference type="GO" id="GO:0055085">
    <property type="term" value="P:transmembrane transport"/>
    <property type="evidence" value="ECO:0007669"/>
    <property type="project" value="InterPro"/>
</dbReference>
<feature type="transmembrane region" description="Helical" evidence="7">
    <location>
        <begin position="83"/>
        <end position="103"/>
    </location>
</feature>
<keyword evidence="4 7" id="KW-0812">Transmembrane</keyword>
<keyword evidence="6 7" id="KW-0472">Membrane</keyword>
<dbReference type="Pfam" id="PF00528">
    <property type="entry name" value="BPD_transp_1"/>
    <property type="match status" value="1"/>
</dbReference>
<comment type="caution">
    <text evidence="9">The sequence shown here is derived from an EMBL/GenBank/DDBJ whole genome shotgun (WGS) entry which is preliminary data.</text>
</comment>
<dbReference type="InterPro" id="IPR000515">
    <property type="entry name" value="MetI-like"/>
</dbReference>
<dbReference type="Proteomes" id="UP000234789">
    <property type="component" value="Unassembled WGS sequence"/>
</dbReference>
<gene>
    <name evidence="9" type="ORF">B8V81_0472</name>
</gene>
<evidence type="ECO:0000256" key="2">
    <source>
        <dbReference type="ARBA" id="ARBA00022448"/>
    </source>
</evidence>
<reference evidence="9 10" key="1">
    <citation type="submission" date="2017-05" db="EMBL/GenBank/DDBJ databases">
        <title>Functional genome analysis of Paenibacillus pasadenensis strain R16: insights on endophytic life style and antifungal activity.</title>
        <authorList>
            <person name="Passera A."/>
            <person name="Marcolungo L."/>
            <person name="Casati P."/>
            <person name="Brasca M."/>
            <person name="Quaglino F."/>
            <person name="Delledonne M."/>
        </authorList>
    </citation>
    <scope>NUCLEOTIDE SEQUENCE [LARGE SCALE GENOMIC DNA]</scope>
    <source>
        <strain evidence="9 10">R16</strain>
    </source>
</reference>
<keyword evidence="10" id="KW-1185">Reference proteome</keyword>
<evidence type="ECO:0000256" key="5">
    <source>
        <dbReference type="ARBA" id="ARBA00022989"/>
    </source>
</evidence>
<evidence type="ECO:0000256" key="6">
    <source>
        <dbReference type="ARBA" id="ARBA00023136"/>
    </source>
</evidence>
<feature type="transmembrane region" description="Helical" evidence="7">
    <location>
        <begin position="115"/>
        <end position="136"/>
    </location>
</feature>
<evidence type="ECO:0000256" key="3">
    <source>
        <dbReference type="ARBA" id="ARBA00022475"/>
    </source>
</evidence>
<evidence type="ECO:0000256" key="1">
    <source>
        <dbReference type="ARBA" id="ARBA00004651"/>
    </source>
</evidence>
<keyword evidence="5 7" id="KW-1133">Transmembrane helix</keyword>
<evidence type="ECO:0000256" key="4">
    <source>
        <dbReference type="ARBA" id="ARBA00022692"/>
    </source>
</evidence>
<evidence type="ECO:0000313" key="9">
    <source>
        <dbReference type="EMBL" id="PLT48340.1"/>
    </source>
</evidence>
<evidence type="ECO:0000313" key="10">
    <source>
        <dbReference type="Proteomes" id="UP000234789"/>
    </source>
</evidence>
<evidence type="ECO:0000259" key="8">
    <source>
        <dbReference type="PROSITE" id="PS50928"/>
    </source>
</evidence>
<dbReference type="GO" id="GO:0005886">
    <property type="term" value="C:plasma membrane"/>
    <property type="evidence" value="ECO:0007669"/>
    <property type="project" value="UniProtKB-SubCell"/>
</dbReference>
<feature type="transmembrane region" description="Helical" evidence="7">
    <location>
        <begin position="266"/>
        <end position="289"/>
    </location>
</feature>
<dbReference type="AlphaFoldDB" id="A0A2N5NDJ8"/>
<proteinExistence type="inferred from homology"/>
<dbReference type="InterPro" id="IPR035906">
    <property type="entry name" value="MetI-like_sf"/>
</dbReference>
<feature type="transmembrane region" description="Helical" evidence="7">
    <location>
        <begin position="223"/>
        <end position="246"/>
    </location>
</feature>
<dbReference type="PANTHER" id="PTHR30193:SF41">
    <property type="entry name" value="DIACETYLCHITOBIOSE UPTAKE SYSTEM PERMEASE PROTEIN NGCF"/>
    <property type="match status" value="1"/>
</dbReference>
<comment type="subcellular location">
    <subcellularLocation>
        <location evidence="1 7">Cell membrane</location>
        <topology evidence="1 7">Multi-pass membrane protein</topology>
    </subcellularLocation>
</comment>
<dbReference type="SUPFAM" id="SSF161098">
    <property type="entry name" value="MetI-like"/>
    <property type="match status" value="1"/>
</dbReference>
<dbReference type="InterPro" id="IPR051393">
    <property type="entry name" value="ABC_transporter_permease"/>
</dbReference>
<dbReference type="PROSITE" id="PS50928">
    <property type="entry name" value="ABC_TM1"/>
    <property type="match status" value="1"/>
</dbReference>
<sequence length="299" mass="34033">MESEEQRMNQLSYKAQRRLILFGFLIVPVALCLTFSYYPAASLIYYSFTDWTGTGWDMNWVGLDNYKQIFTEPEVFLALKNNAYYFVGGLIQVALSLWFAVILTSRLKGRYGFRVMLFLPYVLHSVATVIMFKNVYHLDYGSLNSLLRTIGLESWQQSWLGNPHLVNVSLAFISMWKYMGLNMVIFIGALQSIPSDLYEAGSIDGASGWQKFRYITVPSIKSVLSLMLLLTLTGALEAFDIPYIMMLGANGTSTFVVQTVDTAFKYQSFGLASAMAVVLLIIVIFFIIIQRKVLFREER</sequence>
<organism evidence="9 10">
    <name type="scientific">Paenibacillus pasadenensis</name>
    <dbReference type="NCBI Taxonomy" id="217090"/>
    <lineage>
        <taxon>Bacteria</taxon>
        <taxon>Bacillati</taxon>
        <taxon>Bacillota</taxon>
        <taxon>Bacilli</taxon>
        <taxon>Bacillales</taxon>
        <taxon>Paenibacillaceae</taxon>
        <taxon>Paenibacillus</taxon>
    </lineage>
</organism>
<dbReference type="CDD" id="cd06261">
    <property type="entry name" value="TM_PBP2"/>
    <property type="match status" value="1"/>
</dbReference>
<dbReference type="PANTHER" id="PTHR30193">
    <property type="entry name" value="ABC TRANSPORTER PERMEASE PROTEIN"/>
    <property type="match status" value="1"/>
</dbReference>